<dbReference type="EMBL" id="JAIWYP010000004">
    <property type="protein sequence ID" value="KAH3842679.1"/>
    <property type="molecule type" value="Genomic_DNA"/>
</dbReference>
<dbReference type="AlphaFoldDB" id="A0A9D4KND7"/>
<protein>
    <submittedName>
        <fullName evidence="1">Uncharacterized protein</fullName>
    </submittedName>
</protein>
<sequence>MLYGFVKVSHRNIIIHLCLQDRRSWQSISLTKGGDVSFMGCSISDVEECSSCDMYSFVKYLICDKFVHNLS</sequence>
<gene>
    <name evidence="1" type="ORF">DPMN_116183</name>
</gene>
<evidence type="ECO:0000313" key="2">
    <source>
        <dbReference type="Proteomes" id="UP000828390"/>
    </source>
</evidence>
<reference evidence="1" key="1">
    <citation type="journal article" date="2019" name="bioRxiv">
        <title>The Genome of the Zebra Mussel, Dreissena polymorpha: A Resource for Invasive Species Research.</title>
        <authorList>
            <person name="McCartney M.A."/>
            <person name="Auch B."/>
            <person name="Kono T."/>
            <person name="Mallez S."/>
            <person name="Zhang Y."/>
            <person name="Obille A."/>
            <person name="Becker A."/>
            <person name="Abrahante J.E."/>
            <person name="Garbe J."/>
            <person name="Badalamenti J.P."/>
            <person name="Herman A."/>
            <person name="Mangelson H."/>
            <person name="Liachko I."/>
            <person name="Sullivan S."/>
            <person name="Sone E.D."/>
            <person name="Koren S."/>
            <person name="Silverstein K.A.T."/>
            <person name="Beckman K.B."/>
            <person name="Gohl D.M."/>
        </authorList>
    </citation>
    <scope>NUCLEOTIDE SEQUENCE</scope>
    <source>
        <strain evidence="1">Duluth1</strain>
        <tissue evidence="1">Whole animal</tissue>
    </source>
</reference>
<accession>A0A9D4KND7</accession>
<keyword evidence="2" id="KW-1185">Reference proteome</keyword>
<dbReference type="Proteomes" id="UP000828390">
    <property type="component" value="Unassembled WGS sequence"/>
</dbReference>
<reference evidence="1" key="2">
    <citation type="submission" date="2020-11" db="EMBL/GenBank/DDBJ databases">
        <authorList>
            <person name="McCartney M.A."/>
            <person name="Auch B."/>
            <person name="Kono T."/>
            <person name="Mallez S."/>
            <person name="Becker A."/>
            <person name="Gohl D.M."/>
            <person name="Silverstein K.A.T."/>
            <person name="Koren S."/>
            <person name="Bechman K.B."/>
            <person name="Herman A."/>
            <person name="Abrahante J.E."/>
            <person name="Garbe J."/>
        </authorList>
    </citation>
    <scope>NUCLEOTIDE SEQUENCE</scope>
    <source>
        <strain evidence="1">Duluth1</strain>
        <tissue evidence="1">Whole animal</tissue>
    </source>
</reference>
<proteinExistence type="predicted"/>
<name>A0A9D4KND7_DREPO</name>
<evidence type="ECO:0000313" key="1">
    <source>
        <dbReference type="EMBL" id="KAH3842679.1"/>
    </source>
</evidence>
<organism evidence="1 2">
    <name type="scientific">Dreissena polymorpha</name>
    <name type="common">Zebra mussel</name>
    <name type="synonym">Mytilus polymorpha</name>
    <dbReference type="NCBI Taxonomy" id="45954"/>
    <lineage>
        <taxon>Eukaryota</taxon>
        <taxon>Metazoa</taxon>
        <taxon>Spiralia</taxon>
        <taxon>Lophotrochozoa</taxon>
        <taxon>Mollusca</taxon>
        <taxon>Bivalvia</taxon>
        <taxon>Autobranchia</taxon>
        <taxon>Heteroconchia</taxon>
        <taxon>Euheterodonta</taxon>
        <taxon>Imparidentia</taxon>
        <taxon>Neoheterodontei</taxon>
        <taxon>Myida</taxon>
        <taxon>Dreissenoidea</taxon>
        <taxon>Dreissenidae</taxon>
        <taxon>Dreissena</taxon>
    </lineage>
</organism>
<comment type="caution">
    <text evidence="1">The sequence shown here is derived from an EMBL/GenBank/DDBJ whole genome shotgun (WGS) entry which is preliminary data.</text>
</comment>